<name>A0ABS4T2X5_9MICC</name>
<reference evidence="2 3" key="1">
    <citation type="submission" date="2021-03" db="EMBL/GenBank/DDBJ databases">
        <title>Sequencing the genomes of 1000 actinobacteria strains.</title>
        <authorList>
            <person name="Klenk H.-P."/>
        </authorList>
    </citation>
    <scope>NUCLEOTIDE SEQUENCE [LARGE SCALE GENOMIC DNA]</scope>
    <source>
        <strain evidence="2 3">DSM 12544</strain>
    </source>
</reference>
<evidence type="ECO:0008006" key="4">
    <source>
        <dbReference type="Google" id="ProtNLM"/>
    </source>
</evidence>
<keyword evidence="1" id="KW-0472">Membrane</keyword>
<accession>A0ABS4T2X5</accession>
<keyword evidence="1" id="KW-0812">Transmembrane</keyword>
<feature type="transmembrane region" description="Helical" evidence="1">
    <location>
        <begin position="21"/>
        <end position="39"/>
    </location>
</feature>
<keyword evidence="3" id="KW-1185">Reference proteome</keyword>
<sequence length="229" mass="23484">METIPSAQRRQVRGLARLLRGLLSGGLAVGFAAAAHTAAGHHGPHLLVIVLALAVSIPLCTALSGVRLSRARLIAAVVSSQAVLHGLFELFPAQQAGAAASGAGPAHLDGHRHHAGAHGQQIAVDLPVGTSEHLHSGLSAGPDAAMAAAHIGAAVLTYALLRRGETLLTALGAVLTLRPVLLLLVGVVPLTDDRRCRRRPDWPARLGTDVWNGAGPRTVRGPPAVDLAC</sequence>
<comment type="caution">
    <text evidence="2">The sequence shown here is derived from an EMBL/GenBank/DDBJ whole genome shotgun (WGS) entry which is preliminary data.</text>
</comment>
<gene>
    <name evidence="2" type="ORF">JOF45_001826</name>
</gene>
<feature type="transmembrane region" description="Helical" evidence="1">
    <location>
        <begin position="45"/>
        <end position="66"/>
    </location>
</feature>
<evidence type="ECO:0000313" key="2">
    <source>
        <dbReference type="EMBL" id="MBP2318807.1"/>
    </source>
</evidence>
<organism evidence="2 3">
    <name type="scientific">Nesterenkonia lacusekhoensis</name>
    <dbReference type="NCBI Taxonomy" id="150832"/>
    <lineage>
        <taxon>Bacteria</taxon>
        <taxon>Bacillati</taxon>
        <taxon>Actinomycetota</taxon>
        <taxon>Actinomycetes</taxon>
        <taxon>Micrococcales</taxon>
        <taxon>Micrococcaceae</taxon>
        <taxon>Nesterenkonia</taxon>
    </lineage>
</organism>
<evidence type="ECO:0000313" key="3">
    <source>
        <dbReference type="Proteomes" id="UP001519331"/>
    </source>
</evidence>
<dbReference type="EMBL" id="JAGINX010000001">
    <property type="protein sequence ID" value="MBP2318807.1"/>
    <property type="molecule type" value="Genomic_DNA"/>
</dbReference>
<feature type="transmembrane region" description="Helical" evidence="1">
    <location>
        <begin position="167"/>
        <end position="190"/>
    </location>
</feature>
<dbReference type="Proteomes" id="UP001519331">
    <property type="component" value="Unassembled WGS sequence"/>
</dbReference>
<keyword evidence="1" id="KW-1133">Transmembrane helix</keyword>
<protein>
    <recommendedName>
        <fullName evidence="4">Integral membrane protein</fullName>
    </recommendedName>
</protein>
<dbReference type="RefSeq" id="WP_210049234.1">
    <property type="nucleotide sequence ID" value="NZ_JAGINX010000001.1"/>
</dbReference>
<proteinExistence type="predicted"/>
<evidence type="ECO:0000256" key="1">
    <source>
        <dbReference type="SAM" id="Phobius"/>
    </source>
</evidence>